<dbReference type="Proteomes" id="UP001469749">
    <property type="component" value="Unassembled WGS sequence"/>
</dbReference>
<feature type="transmembrane region" description="Helical" evidence="1">
    <location>
        <begin position="279"/>
        <end position="300"/>
    </location>
</feature>
<feature type="transmembrane region" description="Helical" evidence="1">
    <location>
        <begin position="453"/>
        <end position="471"/>
    </location>
</feature>
<feature type="transmembrane region" description="Helical" evidence="1">
    <location>
        <begin position="82"/>
        <end position="101"/>
    </location>
</feature>
<evidence type="ECO:0000313" key="3">
    <source>
        <dbReference type="Proteomes" id="UP001469749"/>
    </source>
</evidence>
<keyword evidence="3" id="KW-1185">Reference proteome</keyword>
<sequence>MQINEKLYNLGKNIIKILAFIVLVGITIMSFMYQSHVSMDLNCLEKVSFHHNRIWVYIFLVLLMGILILAKKAIEHLNEKFLFFMMTAIYGVIGVILVLGVGTDLRADAQLIYQAAVNFSQGNYSMLNQDGYLHMYPYQLGLVTYERILLKIWNDTRVFFLANLIWVIVINYVLWKISCSMFEGKKYLHNITILVSYLFLPQLFFITFAYGMTVGLAMLMIAIWGLMQYLKKEKPFFFIISIAFTALSCILRSNYMIGAIAISIIYILNALKNKRVQGIVCAVITVAVVAISGKITPAWYVHESGIDIGDGAPKVLWIAMGLRDESAKLGGWYDAYNKDTYVQNGYDGEKSAEEAKNEIVKRLKYFKENPVYAVNFFQDKIESTWCDPLFESIWSGPVDSKNQQLHNKYLKIIYRESRINQLIADGCGAVTIFIYFFTAVFILVSFRRNVPTVWLTGILFFLGGFCFHLLWETKSQYVYPYVFMLIPSAVYGFYSVLSWIKKRMEIKSEEY</sequence>
<dbReference type="EMBL" id="JBBMEK010000306">
    <property type="protein sequence ID" value="MEQ2366601.1"/>
    <property type="molecule type" value="Genomic_DNA"/>
</dbReference>
<keyword evidence="1" id="KW-1133">Transmembrane helix</keyword>
<proteinExistence type="predicted"/>
<dbReference type="RefSeq" id="WP_349086193.1">
    <property type="nucleotide sequence ID" value="NZ_JBBMEK010000306.1"/>
</dbReference>
<name>A0ABV1BAQ0_9FIRM</name>
<feature type="transmembrane region" description="Helical" evidence="1">
    <location>
        <begin position="54"/>
        <end position="70"/>
    </location>
</feature>
<feature type="transmembrane region" description="Helical" evidence="1">
    <location>
        <begin position="422"/>
        <end position="446"/>
    </location>
</feature>
<gene>
    <name evidence="2" type="ORF">WMO25_16175</name>
</gene>
<accession>A0ABV1BAQ0</accession>
<keyword evidence="1" id="KW-0472">Membrane</keyword>
<evidence type="ECO:0000313" key="2">
    <source>
        <dbReference type="EMBL" id="MEQ2366601.1"/>
    </source>
</evidence>
<evidence type="ECO:0008006" key="4">
    <source>
        <dbReference type="Google" id="ProtNLM"/>
    </source>
</evidence>
<evidence type="ECO:0000256" key="1">
    <source>
        <dbReference type="SAM" id="Phobius"/>
    </source>
</evidence>
<feature type="transmembrane region" description="Helical" evidence="1">
    <location>
        <begin position="14"/>
        <end position="34"/>
    </location>
</feature>
<keyword evidence="1" id="KW-0812">Transmembrane</keyword>
<reference evidence="2 3" key="1">
    <citation type="submission" date="2024-03" db="EMBL/GenBank/DDBJ databases">
        <title>Human intestinal bacterial collection.</title>
        <authorList>
            <person name="Pauvert C."/>
            <person name="Hitch T.C.A."/>
            <person name="Clavel T."/>
        </authorList>
    </citation>
    <scope>NUCLEOTIDE SEQUENCE [LARGE SCALE GENOMIC DNA]</scope>
    <source>
        <strain evidence="2 3">CLA-AA-H190</strain>
    </source>
</reference>
<feature type="transmembrane region" description="Helical" evidence="1">
    <location>
        <begin position="196"/>
        <end position="224"/>
    </location>
</feature>
<feature type="transmembrane region" description="Helical" evidence="1">
    <location>
        <begin position="158"/>
        <end position="175"/>
    </location>
</feature>
<organism evidence="2 3">
    <name type="scientific">Coprococcus intestinihominis</name>
    <dbReference type="NCBI Taxonomy" id="3133154"/>
    <lineage>
        <taxon>Bacteria</taxon>
        <taxon>Bacillati</taxon>
        <taxon>Bacillota</taxon>
        <taxon>Clostridia</taxon>
        <taxon>Lachnospirales</taxon>
        <taxon>Lachnospiraceae</taxon>
        <taxon>Coprococcus</taxon>
    </lineage>
</organism>
<protein>
    <recommendedName>
        <fullName evidence="4">Glycosyltransferase RgtA/B/C/D-like domain-containing protein</fullName>
    </recommendedName>
</protein>
<comment type="caution">
    <text evidence="2">The sequence shown here is derived from an EMBL/GenBank/DDBJ whole genome shotgun (WGS) entry which is preliminary data.</text>
</comment>
<feature type="transmembrane region" description="Helical" evidence="1">
    <location>
        <begin position="477"/>
        <end position="497"/>
    </location>
</feature>
<feature type="transmembrane region" description="Helical" evidence="1">
    <location>
        <begin position="236"/>
        <end position="267"/>
    </location>
</feature>